<gene>
    <name evidence="2" type="ORF">JYU34_010273</name>
</gene>
<protein>
    <submittedName>
        <fullName evidence="2">Uncharacterized protein</fullName>
    </submittedName>
</protein>
<evidence type="ECO:0000313" key="2">
    <source>
        <dbReference type="EMBL" id="KAG7304880.1"/>
    </source>
</evidence>
<reference evidence="2 3" key="1">
    <citation type="submission" date="2021-06" db="EMBL/GenBank/DDBJ databases">
        <title>A haploid diamondback moth (Plutella xylostella L.) genome assembly resolves 31 chromosomes and identifies a diamide resistance mutation.</title>
        <authorList>
            <person name="Ward C.M."/>
            <person name="Perry K.D."/>
            <person name="Baker G."/>
            <person name="Powis K."/>
            <person name="Heckel D.G."/>
            <person name="Baxter S.W."/>
        </authorList>
    </citation>
    <scope>NUCLEOTIDE SEQUENCE [LARGE SCALE GENOMIC DNA]</scope>
    <source>
        <strain evidence="2 3">LV</strain>
        <tissue evidence="2">Single pupa</tissue>
    </source>
</reference>
<evidence type="ECO:0000313" key="3">
    <source>
        <dbReference type="Proteomes" id="UP000823941"/>
    </source>
</evidence>
<dbReference type="EMBL" id="JAHIBW010000014">
    <property type="protein sequence ID" value="KAG7304880.1"/>
    <property type="molecule type" value="Genomic_DNA"/>
</dbReference>
<keyword evidence="3" id="KW-1185">Reference proteome</keyword>
<name>A0ABQ7QIK0_PLUXY</name>
<dbReference type="Proteomes" id="UP000823941">
    <property type="component" value="Chromosome 14"/>
</dbReference>
<accession>A0ABQ7QIK0</accession>
<proteinExistence type="predicted"/>
<feature type="region of interest" description="Disordered" evidence="1">
    <location>
        <begin position="34"/>
        <end position="58"/>
    </location>
</feature>
<evidence type="ECO:0000256" key="1">
    <source>
        <dbReference type="SAM" id="MobiDB-lite"/>
    </source>
</evidence>
<sequence>MDLKNTIAEVENEDQFGQEAQTFVSELELTTETKIDQSTRKRKATKKRATSPKKPRVLADMPDPDAESFLGVLELFWMKTMVQNLMEILILCQEAMNKKDLEMKRLFMKVTSYWKTILKSIVQKEKKLESVSWDTFRQILFDSGLYMTLSQLMMRCKYFRRYFK</sequence>
<organism evidence="2 3">
    <name type="scientific">Plutella xylostella</name>
    <name type="common">Diamondback moth</name>
    <name type="synonym">Plutella maculipennis</name>
    <dbReference type="NCBI Taxonomy" id="51655"/>
    <lineage>
        <taxon>Eukaryota</taxon>
        <taxon>Metazoa</taxon>
        <taxon>Ecdysozoa</taxon>
        <taxon>Arthropoda</taxon>
        <taxon>Hexapoda</taxon>
        <taxon>Insecta</taxon>
        <taxon>Pterygota</taxon>
        <taxon>Neoptera</taxon>
        <taxon>Endopterygota</taxon>
        <taxon>Lepidoptera</taxon>
        <taxon>Glossata</taxon>
        <taxon>Ditrysia</taxon>
        <taxon>Yponomeutoidea</taxon>
        <taxon>Plutellidae</taxon>
        <taxon>Plutella</taxon>
    </lineage>
</organism>
<comment type="caution">
    <text evidence="2">The sequence shown here is derived from an EMBL/GenBank/DDBJ whole genome shotgun (WGS) entry which is preliminary data.</text>
</comment>
<feature type="compositionally biased region" description="Basic residues" evidence="1">
    <location>
        <begin position="40"/>
        <end position="56"/>
    </location>
</feature>